<dbReference type="SUPFAM" id="SSF54919">
    <property type="entry name" value="Nucleoside diphosphate kinase, NDK"/>
    <property type="match status" value="1"/>
</dbReference>
<dbReference type="CDD" id="cd04413">
    <property type="entry name" value="NDPk_I"/>
    <property type="match status" value="1"/>
</dbReference>
<dbReference type="PROSITE" id="PS51374">
    <property type="entry name" value="NDPK_LIKE"/>
    <property type="match status" value="1"/>
</dbReference>
<dbReference type="GO" id="GO:0004550">
    <property type="term" value="F:nucleoside diphosphate kinase activity"/>
    <property type="evidence" value="ECO:0007669"/>
    <property type="project" value="UniProtKB-EC"/>
</dbReference>
<proteinExistence type="inferred from homology"/>
<comment type="caution">
    <text evidence="6">Lacks conserved residue(s) required for the propagation of feature annotation.</text>
</comment>
<accession>A0A2M8KS79</accession>
<sequence>MEQTLVILKPDAVRRGLMGEIMSRFERIGLKMVAARFVTVTSELAEKHYPIDRESFLRGMGEKTLENYIKMGVDPVDKLGTADTLEIGKMIREWLIHYMQESPVFAFVLEGPHVVELVRKVCGHTLPLLSPPGTIRGDYCFDSSYLANTAKRAIKNMVHASGSVEEAQYEIPLWFAKDQIFSYTRVEEKVMG</sequence>
<keyword evidence="5 8" id="KW-0418">Kinase</keyword>
<name>A0A2M8KS79_9BACT</name>
<dbReference type="Proteomes" id="UP000229554">
    <property type="component" value="Unassembled WGS sequence"/>
</dbReference>
<dbReference type="AlphaFoldDB" id="A0A2M8KS79"/>
<organism evidence="8 9">
    <name type="scientific">Candidatus Roizmanbacteria bacterium CG10_big_fil_rev_8_21_14_0_10_39_6</name>
    <dbReference type="NCBI Taxonomy" id="1974853"/>
    <lineage>
        <taxon>Bacteria</taxon>
        <taxon>Candidatus Roizmaniibacteriota</taxon>
    </lineage>
</organism>
<gene>
    <name evidence="8" type="ORF">COU88_03145</name>
</gene>
<evidence type="ECO:0000256" key="6">
    <source>
        <dbReference type="PROSITE-ProRule" id="PRU00706"/>
    </source>
</evidence>
<comment type="caution">
    <text evidence="8">The sequence shown here is derived from an EMBL/GenBank/DDBJ whole genome shotgun (WGS) entry which is preliminary data.</text>
</comment>
<evidence type="ECO:0000256" key="5">
    <source>
        <dbReference type="ARBA" id="ARBA00022777"/>
    </source>
</evidence>
<evidence type="ECO:0000313" key="8">
    <source>
        <dbReference type="EMBL" id="PJE62777.1"/>
    </source>
</evidence>
<dbReference type="Pfam" id="PF00334">
    <property type="entry name" value="NDK"/>
    <property type="match status" value="2"/>
</dbReference>
<dbReference type="EMBL" id="PFED01000129">
    <property type="protein sequence ID" value="PJE62777.1"/>
    <property type="molecule type" value="Genomic_DNA"/>
</dbReference>
<feature type="domain" description="Nucleoside diphosphate kinase-like" evidence="7">
    <location>
        <begin position="1"/>
        <end position="182"/>
    </location>
</feature>
<dbReference type="SMART" id="SM00562">
    <property type="entry name" value="NDK"/>
    <property type="match status" value="1"/>
</dbReference>
<protein>
    <recommendedName>
        <fullName evidence="3">nucleoside-diphosphate kinase</fullName>
        <ecNumber evidence="3">2.7.4.6</ecNumber>
    </recommendedName>
</protein>
<evidence type="ECO:0000259" key="7">
    <source>
        <dbReference type="SMART" id="SM00562"/>
    </source>
</evidence>
<dbReference type="InterPro" id="IPR034907">
    <property type="entry name" value="NDK-like_dom"/>
</dbReference>
<evidence type="ECO:0000256" key="1">
    <source>
        <dbReference type="ARBA" id="ARBA00001946"/>
    </source>
</evidence>
<dbReference type="PANTHER" id="PTHR11349">
    <property type="entry name" value="NUCLEOSIDE DIPHOSPHATE KINASE"/>
    <property type="match status" value="1"/>
</dbReference>
<evidence type="ECO:0000313" key="9">
    <source>
        <dbReference type="Proteomes" id="UP000229554"/>
    </source>
</evidence>
<keyword evidence="4 8" id="KW-0808">Transferase</keyword>
<dbReference type="EC" id="2.7.4.6" evidence="3"/>
<evidence type="ECO:0000256" key="4">
    <source>
        <dbReference type="ARBA" id="ARBA00022679"/>
    </source>
</evidence>
<reference evidence="9" key="1">
    <citation type="submission" date="2017-09" db="EMBL/GenBank/DDBJ databases">
        <title>Depth-based differentiation of microbial function through sediment-hosted aquifers and enrichment of novel symbionts in the deep terrestrial subsurface.</title>
        <authorList>
            <person name="Probst A.J."/>
            <person name="Ladd B."/>
            <person name="Jarett J.K."/>
            <person name="Geller-Mcgrath D.E."/>
            <person name="Sieber C.M.K."/>
            <person name="Emerson J.B."/>
            <person name="Anantharaman K."/>
            <person name="Thomas B.C."/>
            <person name="Malmstrom R."/>
            <person name="Stieglmeier M."/>
            <person name="Klingl A."/>
            <person name="Woyke T."/>
            <person name="Ryan C.M."/>
            <person name="Banfield J.F."/>
        </authorList>
    </citation>
    <scope>NUCLEOTIDE SEQUENCE [LARGE SCALE GENOMIC DNA]</scope>
</reference>
<evidence type="ECO:0000256" key="3">
    <source>
        <dbReference type="ARBA" id="ARBA00012966"/>
    </source>
</evidence>
<evidence type="ECO:0000256" key="2">
    <source>
        <dbReference type="ARBA" id="ARBA00008142"/>
    </source>
</evidence>
<comment type="similarity">
    <text evidence="2 6">Belongs to the NDK family.</text>
</comment>
<dbReference type="Gene3D" id="3.30.70.141">
    <property type="entry name" value="Nucleoside diphosphate kinase-like domain"/>
    <property type="match status" value="1"/>
</dbReference>
<comment type="cofactor">
    <cofactor evidence="1">
        <name>Mg(2+)</name>
        <dbReference type="ChEBI" id="CHEBI:18420"/>
    </cofactor>
</comment>
<dbReference type="InterPro" id="IPR036850">
    <property type="entry name" value="NDK-like_dom_sf"/>
</dbReference>